<evidence type="ECO:0000313" key="2">
    <source>
        <dbReference type="Proteomes" id="UP001163603"/>
    </source>
</evidence>
<dbReference type="Proteomes" id="UP001163603">
    <property type="component" value="Chromosome 15"/>
</dbReference>
<accession>A0ACC0WY03</accession>
<organism evidence="1 2">
    <name type="scientific">Pistacia integerrima</name>
    <dbReference type="NCBI Taxonomy" id="434235"/>
    <lineage>
        <taxon>Eukaryota</taxon>
        <taxon>Viridiplantae</taxon>
        <taxon>Streptophyta</taxon>
        <taxon>Embryophyta</taxon>
        <taxon>Tracheophyta</taxon>
        <taxon>Spermatophyta</taxon>
        <taxon>Magnoliopsida</taxon>
        <taxon>eudicotyledons</taxon>
        <taxon>Gunneridae</taxon>
        <taxon>Pentapetalae</taxon>
        <taxon>rosids</taxon>
        <taxon>malvids</taxon>
        <taxon>Sapindales</taxon>
        <taxon>Anacardiaceae</taxon>
        <taxon>Pistacia</taxon>
    </lineage>
</organism>
<gene>
    <name evidence="1" type="ORF">Pint_30646</name>
</gene>
<protein>
    <submittedName>
        <fullName evidence="1">Uncharacterized protein</fullName>
    </submittedName>
</protein>
<dbReference type="EMBL" id="CM047750">
    <property type="protein sequence ID" value="KAJ0007127.1"/>
    <property type="molecule type" value="Genomic_DNA"/>
</dbReference>
<keyword evidence="2" id="KW-1185">Reference proteome</keyword>
<reference evidence="2" key="1">
    <citation type="journal article" date="2023" name="G3 (Bethesda)">
        <title>Genome assembly and association tests identify interacting loci associated with vigor, precocity, and sex in interspecific pistachio rootstocks.</title>
        <authorList>
            <person name="Palmer W."/>
            <person name="Jacygrad E."/>
            <person name="Sagayaradj S."/>
            <person name="Cavanaugh K."/>
            <person name="Han R."/>
            <person name="Bertier L."/>
            <person name="Beede B."/>
            <person name="Kafkas S."/>
            <person name="Golino D."/>
            <person name="Preece J."/>
            <person name="Michelmore R."/>
        </authorList>
    </citation>
    <scope>NUCLEOTIDE SEQUENCE [LARGE SCALE GENOMIC DNA]</scope>
</reference>
<proteinExistence type="predicted"/>
<comment type="caution">
    <text evidence="1">The sequence shown here is derived from an EMBL/GenBank/DDBJ whole genome shotgun (WGS) entry which is preliminary data.</text>
</comment>
<name>A0ACC0WY03_9ROSI</name>
<sequence>MFVGHLVSKGQLRMDTKKVQAIVKRPAPTKVPELRSFLGLANYYHKFIAGYSKKVVPLTDLLKKGQRWEWIETCAMAFNKLKEAIALEPALSLPNFQLPFEVHTDASEKAIGGVLV</sequence>
<evidence type="ECO:0000313" key="1">
    <source>
        <dbReference type="EMBL" id="KAJ0007127.1"/>
    </source>
</evidence>